<dbReference type="Pfam" id="PF08327">
    <property type="entry name" value="AHSA1"/>
    <property type="match status" value="1"/>
</dbReference>
<name>A0A0F4NP57_9VIBR</name>
<dbReference type="Proteomes" id="UP000033673">
    <property type="component" value="Unassembled WGS sequence"/>
</dbReference>
<evidence type="ECO:0000256" key="1">
    <source>
        <dbReference type="ARBA" id="ARBA00006817"/>
    </source>
</evidence>
<evidence type="ECO:0000313" key="4">
    <source>
        <dbReference type="Proteomes" id="UP000033673"/>
    </source>
</evidence>
<dbReference type="AlphaFoldDB" id="A0A0F4NP57"/>
<keyword evidence="4" id="KW-1185">Reference proteome</keyword>
<dbReference type="InterPro" id="IPR023393">
    <property type="entry name" value="START-like_dom_sf"/>
</dbReference>
<dbReference type="OrthoDB" id="6388102at2"/>
<keyword evidence="3" id="KW-0418">Kinase</keyword>
<dbReference type="GO" id="GO:0016301">
    <property type="term" value="F:kinase activity"/>
    <property type="evidence" value="ECO:0007669"/>
    <property type="project" value="UniProtKB-KW"/>
</dbReference>
<dbReference type="EMBL" id="JXXV01000012">
    <property type="protein sequence ID" value="KJY83886.1"/>
    <property type="molecule type" value="Genomic_DNA"/>
</dbReference>
<comment type="similarity">
    <text evidence="1">Belongs to the AHA1 family.</text>
</comment>
<organism evidence="3 4">
    <name type="scientific">Vibrio galatheae</name>
    <dbReference type="NCBI Taxonomy" id="579748"/>
    <lineage>
        <taxon>Bacteria</taxon>
        <taxon>Pseudomonadati</taxon>
        <taxon>Pseudomonadota</taxon>
        <taxon>Gammaproteobacteria</taxon>
        <taxon>Vibrionales</taxon>
        <taxon>Vibrionaceae</taxon>
        <taxon>Vibrio</taxon>
    </lineage>
</organism>
<evidence type="ECO:0000313" key="3">
    <source>
        <dbReference type="EMBL" id="KJY83886.1"/>
    </source>
</evidence>
<feature type="domain" description="Activator of Hsp90 ATPase homologue 1/2-like C-terminal" evidence="2">
    <location>
        <begin position="12"/>
        <end position="142"/>
    </location>
</feature>
<dbReference type="CDD" id="cd07814">
    <property type="entry name" value="SRPBCC_CalC_Aha1-like"/>
    <property type="match status" value="1"/>
</dbReference>
<dbReference type="SUPFAM" id="SSF55961">
    <property type="entry name" value="Bet v1-like"/>
    <property type="match status" value="1"/>
</dbReference>
<dbReference type="PATRIC" id="fig|579748.3.peg.1239"/>
<reference evidence="3 4" key="1">
    <citation type="journal article" date="2015" name="BMC Genomics">
        <title>Genome mining reveals unlocked bioactive potential of marine Gram-negative bacteria.</title>
        <authorList>
            <person name="Machado H."/>
            <person name="Sonnenschein E.C."/>
            <person name="Melchiorsen J."/>
            <person name="Gram L."/>
        </authorList>
    </citation>
    <scope>NUCLEOTIDE SEQUENCE [LARGE SCALE GENOMIC DNA]</scope>
    <source>
        <strain evidence="3 4">S2757</strain>
    </source>
</reference>
<evidence type="ECO:0000259" key="2">
    <source>
        <dbReference type="Pfam" id="PF08327"/>
    </source>
</evidence>
<dbReference type="STRING" id="579748.TW81_06050"/>
<protein>
    <submittedName>
        <fullName evidence="3">2-keto-3-deoxygluconate kinase</fullName>
    </submittedName>
</protein>
<keyword evidence="3" id="KW-0808">Transferase</keyword>
<gene>
    <name evidence="3" type="ORF">TW81_06050</name>
</gene>
<dbReference type="Gene3D" id="3.30.530.20">
    <property type="match status" value="1"/>
</dbReference>
<sequence length="148" mass="17243">MLTLTYQLEIMASPKRVWHVLTHSEYYSLWAKAFSPNSQFSGNWGEGEQICFFDPELGGTKAIVDRLERNHHLEYHHISIFGVDQIQEIDSDSARKWIGSRETYQIEQTDHSTLLVVTIETHPDFVAMFNDGWEKALPQIKMICEQQE</sequence>
<dbReference type="InterPro" id="IPR013538">
    <property type="entry name" value="ASHA1/2-like_C"/>
</dbReference>
<dbReference type="RefSeq" id="WP_045954809.1">
    <property type="nucleotide sequence ID" value="NZ_JXXV01000012.1"/>
</dbReference>
<proteinExistence type="inferred from homology"/>
<accession>A0A0F4NP57</accession>
<comment type="caution">
    <text evidence="3">The sequence shown here is derived from an EMBL/GenBank/DDBJ whole genome shotgun (WGS) entry which is preliminary data.</text>
</comment>